<dbReference type="STRING" id="1471761.B0W44_02730"/>
<dbReference type="AlphaFoldDB" id="A0A1U9KBI4"/>
<dbReference type="Gene3D" id="1.10.287.990">
    <property type="entry name" value="Fe,Mn superoxide dismutase (SOD) domain"/>
    <property type="match status" value="1"/>
</dbReference>
<feature type="compositionally biased region" description="Polar residues" evidence="5">
    <location>
        <begin position="54"/>
        <end position="68"/>
    </location>
</feature>
<dbReference type="InterPro" id="IPR036324">
    <property type="entry name" value="Mn/Fe_SOD_N_sf"/>
</dbReference>
<dbReference type="Gene3D" id="3.55.40.20">
    <property type="entry name" value="Iron/manganese superoxide dismutase, C-terminal domain"/>
    <property type="match status" value="1"/>
</dbReference>
<protein>
    <recommendedName>
        <fullName evidence="2">superoxide dismutase</fullName>
        <ecNumber evidence="2">1.15.1.1</ecNumber>
    </recommendedName>
</protein>
<dbReference type="PRINTS" id="PR01703">
    <property type="entry name" value="MNSODISMTASE"/>
</dbReference>
<accession>A0A1U9KBI4</accession>
<dbReference type="SUPFAM" id="SSF46609">
    <property type="entry name" value="Fe,Mn superoxide dismutase (SOD), N-terminal domain"/>
    <property type="match status" value="1"/>
</dbReference>
<evidence type="ECO:0000256" key="1">
    <source>
        <dbReference type="ARBA" id="ARBA00008714"/>
    </source>
</evidence>
<dbReference type="SUPFAM" id="SSF54719">
    <property type="entry name" value="Fe,Mn superoxide dismutase (SOD), C-terminal domain"/>
    <property type="match status" value="1"/>
</dbReference>
<dbReference type="Pfam" id="PF00081">
    <property type="entry name" value="Sod_Fe_N"/>
    <property type="match status" value="1"/>
</dbReference>
<dbReference type="PANTHER" id="PTHR11404:SF6">
    <property type="entry name" value="SUPEROXIDE DISMUTASE [MN], MITOCHONDRIAL"/>
    <property type="match status" value="1"/>
</dbReference>
<evidence type="ECO:0000256" key="2">
    <source>
        <dbReference type="ARBA" id="ARBA00012682"/>
    </source>
</evidence>
<dbReference type="InterPro" id="IPR019832">
    <property type="entry name" value="Mn/Fe_SOD_C"/>
</dbReference>
<gene>
    <name evidence="8" type="ORF">B0W44_02730</name>
</gene>
<dbReference type="InterPro" id="IPR019831">
    <property type="entry name" value="Mn/Fe_SOD_N"/>
</dbReference>
<dbReference type="KEGG" id="ntr:B0W44_02730"/>
<evidence type="ECO:0000313" key="9">
    <source>
        <dbReference type="Proteomes" id="UP000188603"/>
    </source>
</evidence>
<dbReference type="EMBL" id="CP019699">
    <property type="protein sequence ID" value="AQS57366.1"/>
    <property type="molecule type" value="Genomic_DNA"/>
</dbReference>
<dbReference type="FunFam" id="1.10.287.990:FF:000001">
    <property type="entry name" value="Superoxide dismutase"/>
    <property type="match status" value="1"/>
</dbReference>
<keyword evidence="3" id="KW-0479">Metal-binding</keyword>
<dbReference type="GO" id="GO:0046872">
    <property type="term" value="F:metal ion binding"/>
    <property type="evidence" value="ECO:0007669"/>
    <property type="project" value="UniProtKB-KW"/>
</dbReference>
<organism evidence="8 9">
    <name type="scientific">Novibacillus thermophilus</name>
    <dbReference type="NCBI Taxonomy" id="1471761"/>
    <lineage>
        <taxon>Bacteria</taxon>
        <taxon>Bacillati</taxon>
        <taxon>Bacillota</taxon>
        <taxon>Bacilli</taxon>
        <taxon>Bacillales</taxon>
        <taxon>Thermoactinomycetaceae</taxon>
        <taxon>Novibacillus</taxon>
    </lineage>
</organism>
<dbReference type="RefSeq" id="WP_077721224.1">
    <property type="nucleotide sequence ID" value="NZ_CP019699.1"/>
</dbReference>
<feature type="compositionally biased region" description="Basic and acidic residues" evidence="5">
    <location>
        <begin position="112"/>
        <end position="129"/>
    </location>
</feature>
<feature type="region of interest" description="Disordered" evidence="5">
    <location>
        <begin position="110"/>
        <end position="129"/>
    </location>
</feature>
<evidence type="ECO:0000259" key="6">
    <source>
        <dbReference type="Pfam" id="PF00081"/>
    </source>
</evidence>
<name>A0A1U9KBI4_9BACL</name>
<dbReference type="InterPro" id="IPR036314">
    <property type="entry name" value="SOD_C_sf"/>
</dbReference>
<dbReference type="OrthoDB" id="9803125at2"/>
<dbReference type="GO" id="GO:0004784">
    <property type="term" value="F:superoxide dismutase activity"/>
    <property type="evidence" value="ECO:0007669"/>
    <property type="project" value="UniProtKB-EC"/>
</dbReference>
<feature type="region of interest" description="Disordered" evidence="5">
    <location>
        <begin position="54"/>
        <end position="76"/>
    </location>
</feature>
<comment type="similarity">
    <text evidence="1">Belongs to the iron/manganese superoxide dismutase family.</text>
</comment>
<dbReference type="EC" id="1.15.1.1" evidence="2"/>
<feature type="domain" description="Manganese/iron superoxide dismutase N-terminal" evidence="6">
    <location>
        <begin position="140"/>
        <end position="220"/>
    </location>
</feature>
<sequence>MGDPVREHESLYQIEQWSRNQEQYIAILQNEAADSPEKKEQYAKWQKRFEQLRQSAKQQRSASVQGSFHRQPPYPSSYLLQQSHQLHYHFSRFLQDRLLEQRAITASYANENDAKAGEEAQTEGEKRRDVTLEPVPIGEHVLPPLPYPYDALEPHIDEKTMRLHHDRHHRSYVEGLNKAEKEMAKARRSGNFSLIKHWEREAAFNGAGHYLHTIFWHNMKPKGGGQAQGEIAREINRTFGSFHKFKQHFSHAADKVEGGGWAMLVWAPRSHRVEILQVEKHQNLSQQDIIPLLVLDVWEHAYYLKYNNNRKDYIKAWWHVVNWENVNKRYKEAQKVRWRPY</sequence>
<evidence type="ECO:0000313" key="8">
    <source>
        <dbReference type="EMBL" id="AQS57366.1"/>
    </source>
</evidence>
<feature type="domain" description="Manganese/iron superoxide dismutase C-terminal" evidence="7">
    <location>
        <begin position="228"/>
        <end position="329"/>
    </location>
</feature>
<keyword evidence="9" id="KW-1185">Reference proteome</keyword>
<proteinExistence type="inferred from homology"/>
<evidence type="ECO:0000256" key="5">
    <source>
        <dbReference type="SAM" id="MobiDB-lite"/>
    </source>
</evidence>
<keyword evidence="4" id="KW-0560">Oxidoreductase</keyword>
<dbReference type="InterPro" id="IPR050265">
    <property type="entry name" value="Fe/Mn_Superoxide_Dismutase"/>
</dbReference>
<evidence type="ECO:0000256" key="3">
    <source>
        <dbReference type="ARBA" id="ARBA00022723"/>
    </source>
</evidence>
<dbReference type="FunFam" id="3.55.40.20:FF:000004">
    <property type="entry name" value="Superoxide dismutase [Fe]"/>
    <property type="match status" value="1"/>
</dbReference>
<dbReference type="InterPro" id="IPR019833">
    <property type="entry name" value="Mn/Fe_SOD_BS"/>
</dbReference>
<dbReference type="Proteomes" id="UP000188603">
    <property type="component" value="Chromosome"/>
</dbReference>
<dbReference type="PANTHER" id="PTHR11404">
    <property type="entry name" value="SUPEROXIDE DISMUTASE 2"/>
    <property type="match status" value="1"/>
</dbReference>
<evidence type="ECO:0000259" key="7">
    <source>
        <dbReference type="Pfam" id="PF02777"/>
    </source>
</evidence>
<dbReference type="PROSITE" id="PS00088">
    <property type="entry name" value="SOD_MN"/>
    <property type="match status" value="1"/>
</dbReference>
<dbReference type="Pfam" id="PF02777">
    <property type="entry name" value="Sod_Fe_C"/>
    <property type="match status" value="1"/>
</dbReference>
<evidence type="ECO:0000256" key="4">
    <source>
        <dbReference type="ARBA" id="ARBA00023002"/>
    </source>
</evidence>
<dbReference type="InterPro" id="IPR001189">
    <property type="entry name" value="Mn/Fe_SOD"/>
</dbReference>
<reference evidence="8 9" key="1">
    <citation type="journal article" date="2015" name="Int. J. Syst. Evol. Microbiol.">
        <title>Novibacillus thermophilus gen. nov., sp. nov., a Gram-staining-negative and moderately thermophilic member of the family Thermoactinomycetaceae.</title>
        <authorList>
            <person name="Yang G."/>
            <person name="Chen J."/>
            <person name="Zhou S."/>
        </authorList>
    </citation>
    <scope>NUCLEOTIDE SEQUENCE [LARGE SCALE GENOMIC DNA]</scope>
    <source>
        <strain evidence="8 9">SG-1</strain>
    </source>
</reference>